<name>A0A176W613_MARPO</name>
<evidence type="ECO:0000313" key="1">
    <source>
        <dbReference type="EMBL" id="OAE28444.1"/>
    </source>
</evidence>
<sequence>MADETKESGFSRQGSEDEVCWLAGSGSLLLWDRALRSESMRCSSCCWREERAAAGEEEREKARGIDGFAIVAGSSSSRRRRRSMRREVLELHHRCGKLERGAVAAAGGS</sequence>
<dbReference type="EMBL" id="LVLJ01001739">
    <property type="protein sequence ID" value="OAE28444.1"/>
    <property type="molecule type" value="Genomic_DNA"/>
</dbReference>
<evidence type="ECO:0000313" key="2">
    <source>
        <dbReference type="Proteomes" id="UP000077202"/>
    </source>
</evidence>
<proteinExistence type="predicted"/>
<comment type="caution">
    <text evidence="1">The sequence shown here is derived from an EMBL/GenBank/DDBJ whole genome shotgun (WGS) entry which is preliminary data.</text>
</comment>
<reference evidence="1" key="1">
    <citation type="submission" date="2016-03" db="EMBL/GenBank/DDBJ databases">
        <title>Mechanisms controlling the formation of the plant cell surface in tip-growing cells are functionally conserved among land plants.</title>
        <authorList>
            <person name="Honkanen S."/>
            <person name="Jones V.A."/>
            <person name="Morieri G."/>
            <person name="Champion C."/>
            <person name="Hetherington A.J."/>
            <person name="Kelly S."/>
            <person name="Saint-Marcoux D."/>
            <person name="Proust H."/>
            <person name="Prescott H."/>
            <person name="Dolan L."/>
        </authorList>
    </citation>
    <scope>NUCLEOTIDE SEQUENCE [LARGE SCALE GENOMIC DNA]</scope>
    <source>
        <tissue evidence="1">Whole gametophyte</tissue>
    </source>
</reference>
<dbReference type="Proteomes" id="UP000077202">
    <property type="component" value="Unassembled WGS sequence"/>
</dbReference>
<protein>
    <submittedName>
        <fullName evidence="1">Uncharacterized protein</fullName>
    </submittedName>
</protein>
<gene>
    <name evidence="1" type="ORF">AXG93_115s1340</name>
</gene>
<organism evidence="1 2">
    <name type="scientific">Marchantia polymorpha subsp. ruderalis</name>
    <dbReference type="NCBI Taxonomy" id="1480154"/>
    <lineage>
        <taxon>Eukaryota</taxon>
        <taxon>Viridiplantae</taxon>
        <taxon>Streptophyta</taxon>
        <taxon>Embryophyta</taxon>
        <taxon>Marchantiophyta</taxon>
        <taxon>Marchantiopsida</taxon>
        <taxon>Marchantiidae</taxon>
        <taxon>Marchantiales</taxon>
        <taxon>Marchantiaceae</taxon>
        <taxon>Marchantia</taxon>
    </lineage>
</organism>
<keyword evidence="2" id="KW-1185">Reference proteome</keyword>
<accession>A0A176W613</accession>
<dbReference type="AlphaFoldDB" id="A0A176W613"/>